<accession>A0AA39HWF6</accession>
<name>A0AA39HWF6_9BILA</name>
<evidence type="ECO:0000313" key="1">
    <source>
        <dbReference type="EMBL" id="KAK0413380.1"/>
    </source>
</evidence>
<sequence>MRSLLSKALCKYVKHTNRSSEYEDLPPIMKVQCIQEKFRSTFGRRISKTSERYVVYDKKNHKIDLKRTLLRAKQVLDLVDYFRLQCCTNETKDLFATWKICSRKQRKRLSKEGSSGTHALFWYKTAKMREKERGRKMQIPSWEVFSCCVENGWNDAAVEYYRIQEESKKMDLFWNEWIRAVEEDDFALVRRLNAAAEKDFVIDQSIFEHQLDEWTVKQMVQFLMRRKSVQVPADCLVPEIERFYDCVWKILEKRLIKAKSNVEVKPF</sequence>
<reference evidence="1" key="1">
    <citation type="submission" date="2023-06" db="EMBL/GenBank/DDBJ databases">
        <title>Genomic analysis of the entomopathogenic nematode Steinernema hermaphroditum.</title>
        <authorList>
            <person name="Schwarz E.M."/>
            <person name="Heppert J.K."/>
            <person name="Baniya A."/>
            <person name="Schwartz H.T."/>
            <person name="Tan C.-H."/>
            <person name="Antoshechkin I."/>
            <person name="Sternberg P.W."/>
            <person name="Goodrich-Blair H."/>
            <person name="Dillman A.R."/>
        </authorList>
    </citation>
    <scope>NUCLEOTIDE SEQUENCE</scope>
    <source>
        <strain evidence="1">PS9179</strain>
        <tissue evidence="1">Whole animal</tissue>
    </source>
</reference>
<proteinExistence type="predicted"/>
<dbReference type="Proteomes" id="UP001175271">
    <property type="component" value="Unassembled WGS sequence"/>
</dbReference>
<evidence type="ECO:0000313" key="2">
    <source>
        <dbReference type="Proteomes" id="UP001175271"/>
    </source>
</evidence>
<comment type="caution">
    <text evidence="1">The sequence shown here is derived from an EMBL/GenBank/DDBJ whole genome shotgun (WGS) entry which is preliminary data.</text>
</comment>
<keyword evidence="2" id="KW-1185">Reference proteome</keyword>
<dbReference type="AlphaFoldDB" id="A0AA39HWF6"/>
<protein>
    <submittedName>
        <fullName evidence="1">Uncharacterized protein</fullName>
    </submittedName>
</protein>
<dbReference type="EMBL" id="JAUCMV010000003">
    <property type="protein sequence ID" value="KAK0413380.1"/>
    <property type="molecule type" value="Genomic_DNA"/>
</dbReference>
<gene>
    <name evidence="1" type="ORF">QR680_006769</name>
</gene>
<organism evidence="1 2">
    <name type="scientific">Steinernema hermaphroditum</name>
    <dbReference type="NCBI Taxonomy" id="289476"/>
    <lineage>
        <taxon>Eukaryota</taxon>
        <taxon>Metazoa</taxon>
        <taxon>Ecdysozoa</taxon>
        <taxon>Nematoda</taxon>
        <taxon>Chromadorea</taxon>
        <taxon>Rhabditida</taxon>
        <taxon>Tylenchina</taxon>
        <taxon>Panagrolaimomorpha</taxon>
        <taxon>Strongyloidoidea</taxon>
        <taxon>Steinernematidae</taxon>
        <taxon>Steinernema</taxon>
    </lineage>
</organism>